<dbReference type="Pfam" id="PF00873">
    <property type="entry name" value="ACR_tran"/>
    <property type="match status" value="1"/>
</dbReference>
<dbReference type="Gene3D" id="3.30.70.1440">
    <property type="entry name" value="Multidrug efflux transporter AcrB pore domain"/>
    <property type="match status" value="1"/>
</dbReference>
<keyword evidence="1" id="KW-1133">Transmembrane helix</keyword>
<dbReference type="Proteomes" id="UP001203423">
    <property type="component" value="Unassembled WGS sequence"/>
</dbReference>
<feature type="transmembrane region" description="Helical" evidence="1">
    <location>
        <begin position="357"/>
        <end position="379"/>
    </location>
</feature>
<feature type="transmembrane region" description="Helical" evidence="1">
    <location>
        <begin position="385"/>
        <end position="409"/>
    </location>
</feature>
<dbReference type="SUPFAM" id="SSF82866">
    <property type="entry name" value="Multidrug efflux transporter AcrB transmembrane domain"/>
    <property type="match status" value="2"/>
</dbReference>
<feature type="transmembrane region" description="Helical" evidence="1">
    <location>
        <begin position="522"/>
        <end position="541"/>
    </location>
</feature>
<dbReference type="Gene3D" id="3.30.2090.10">
    <property type="entry name" value="Multidrug efflux transporter AcrB TolC docking domain, DN and DC subdomains"/>
    <property type="match status" value="2"/>
</dbReference>
<evidence type="ECO:0000256" key="1">
    <source>
        <dbReference type="SAM" id="Phobius"/>
    </source>
</evidence>
<keyword evidence="3" id="KW-1185">Reference proteome</keyword>
<organism evidence="2 3">
    <name type="scientific">Shewanella surugensis</name>
    <dbReference type="NCBI Taxonomy" id="212020"/>
    <lineage>
        <taxon>Bacteria</taxon>
        <taxon>Pseudomonadati</taxon>
        <taxon>Pseudomonadota</taxon>
        <taxon>Gammaproteobacteria</taxon>
        <taxon>Alteromonadales</taxon>
        <taxon>Shewanellaceae</taxon>
        <taxon>Shewanella</taxon>
    </lineage>
</organism>
<feature type="transmembrane region" description="Helical" evidence="1">
    <location>
        <begin position="983"/>
        <end position="1011"/>
    </location>
</feature>
<accession>A0ABT0LAT0</accession>
<name>A0ABT0LAT0_9GAMM</name>
<dbReference type="EMBL" id="JAKIKS010000031">
    <property type="protein sequence ID" value="MCL1124796.1"/>
    <property type="molecule type" value="Genomic_DNA"/>
</dbReference>
<sequence length="1032" mass="113925">MRFVDKYSGIIIAFSALLVLLGVISSLKLPNALLPDLDQQEIAMLINWQGKTATEIEQVLIIPLERQLASIGQLKHSQSFISNGETWMRLFFQSQTDMEKAYMDVMARINQIPDWPAQVAKPLIFDYSNGAGSTVASMYLYSELEELTPDDFRQAYRAHIASVLSNVSGIANINLSHSPLAQRMDIEFDPKALTRFSLSIDDVTEKLHDLIDRSGDKMKLGSKAYDLHFKGQMSLTELTQLPVAVSGERIIRLGELAKVHKRFVTEWDYSSFEGHPAMYFSFQPDKKTNALDITDELSAVMTELNQGALAELGMKLSFRANTSKPIKHALSLVYTNILLGVLLACLFLYVFIRDLKVVFLIFVSIPVCLSLVILGMYFGGRSLNVISLAGMALSVGLLLDASIIVMENIQRLRVEGLNLTESLYQGVKQVRGALISSTLSSIVIFVPIVLMQSSTSQLFEDLAYTISSALIASILVALLLLPALGRRVLSSHSHMNDADKPLSSRKKWSLRLTTPSRSRLQANIWVGLGVVGALMLTWWVMPAIDLLPNPKSESVIAYVDFKEPLSQEAAVEQVAYVIEARFAKERVKPEAPALTTYILSCNPGYCYLNLRPSEGVDYARFEQWLETRILNDLPDTDLYIRQSNLLGGAIQGGDRSRVDLKGLSLAELQQAGQALKDIIKERIAGSQVLETVALSNNATQIEFTPKADKLAYLGLSRADLNRYLVALTDGEYLGRFSAGNESFPFYFKGQEVEHIEQLLETELMIPNHGLLPLRDLVDTQMVLAPSAIFRADNEMTISLGVVPPNGQPMGPFVDQVKVIVSEYIKEQGPHGLYVAYQGQAGELDSFLKEFLLTFLVSLLVLFLLMRIALGSWLFAIAVMSSMPLAIAGGMLGLNVLNLFMPQDLDVITMIGFIILMGLVINNAILLVGEFKTGMQEGSTQQVAIYRAVSMRMRPIFMSTGTSIFGMLPLMLTPGDGAEIYRGLAGVIVGGMTFSALFTLGFMSALLSLPVFAIKPEEQKVSAVDEEELVDPI</sequence>
<feature type="transmembrane region" description="Helical" evidence="1">
    <location>
        <begin position="329"/>
        <end position="350"/>
    </location>
</feature>
<gene>
    <name evidence="2" type="ORF">L2764_10010</name>
</gene>
<protein>
    <submittedName>
        <fullName evidence="2">Efflux RND transporter permease subunit</fullName>
    </submittedName>
</protein>
<dbReference type="Gene3D" id="1.20.1640.10">
    <property type="entry name" value="Multidrug efflux transporter AcrB transmembrane domain"/>
    <property type="match status" value="2"/>
</dbReference>
<evidence type="ECO:0000313" key="3">
    <source>
        <dbReference type="Proteomes" id="UP001203423"/>
    </source>
</evidence>
<feature type="transmembrane region" description="Helical" evidence="1">
    <location>
        <begin position="430"/>
        <end position="450"/>
    </location>
</feature>
<dbReference type="SUPFAM" id="SSF82693">
    <property type="entry name" value="Multidrug efflux transporter AcrB pore domain, PN1, PN2, PC1 and PC2 subdomains"/>
    <property type="match status" value="1"/>
</dbReference>
<evidence type="ECO:0000313" key="2">
    <source>
        <dbReference type="EMBL" id="MCL1124796.1"/>
    </source>
</evidence>
<dbReference type="Gene3D" id="3.30.70.1430">
    <property type="entry name" value="Multidrug efflux transporter AcrB pore domain"/>
    <property type="match status" value="2"/>
</dbReference>
<keyword evidence="1" id="KW-0472">Membrane</keyword>
<feature type="transmembrane region" description="Helical" evidence="1">
    <location>
        <begin position="954"/>
        <end position="971"/>
    </location>
</feature>
<feature type="transmembrane region" description="Helical" evidence="1">
    <location>
        <begin position="846"/>
        <end position="865"/>
    </location>
</feature>
<dbReference type="PANTHER" id="PTHR32063:SF0">
    <property type="entry name" value="SWARMING MOTILITY PROTEIN SWRC"/>
    <property type="match status" value="1"/>
</dbReference>
<comment type="caution">
    <text evidence="2">The sequence shown here is derived from an EMBL/GenBank/DDBJ whole genome shotgun (WGS) entry which is preliminary data.</text>
</comment>
<dbReference type="PANTHER" id="PTHR32063">
    <property type="match status" value="1"/>
</dbReference>
<dbReference type="SUPFAM" id="SSF82714">
    <property type="entry name" value="Multidrug efflux transporter AcrB TolC docking domain, DN and DC subdomains"/>
    <property type="match status" value="2"/>
</dbReference>
<dbReference type="PRINTS" id="PR00702">
    <property type="entry name" value="ACRIFLAVINRP"/>
</dbReference>
<reference evidence="2 3" key="1">
    <citation type="submission" date="2022-01" db="EMBL/GenBank/DDBJ databases">
        <title>Whole genome-based taxonomy of the Shewanellaceae.</title>
        <authorList>
            <person name="Martin-Rodriguez A.J."/>
        </authorList>
    </citation>
    <scope>NUCLEOTIDE SEQUENCE [LARGE SCALE GENOMIC DNA]</scope>
    <source>
        <strain evidence="2 3">DSM 17177</strain>
    </source>
</reference>
<dbReference type="RefSeq" id="WP_248940072.1">
    <property type="nucleotide sequence ID" value="NZ_JAKIKS010000031.1"/>
</dbReference>
<feature type="transmembrane region" description="Helical" evidence="1">
    <location>
        <begin position="906"/>
        <end position="927"/>
    </location>
</feature>
<dbReference type="Gene3D" id="3.30.70.1320">
    <property type="entry name" value="Multidrug efflux transporter AcrB pore domain like"/>
    <property type="match status" value="1"/>
</dbReference>
<dbReference type="InterPro" id="IPR027463">
    <property type="entry name" value="AcrB_DN_DC_subdom"/>
</dbReference>
<feature type="transmembrane region" description="Helical" evidence="1">
    <location>
        <begin position="462"/>
        <end position="485"/>
    </location>
</feature>
<dbReference type="InterPro" id="IPR001036">
    <property type="entry name" value="Acrflvin-R"/>
</dbReference>
<proteinExistence type="predicted"/>
<keyword evidence="1" id="KW-0812">Transmembrane</keyword>
<feature type="transmembrane region" description="Helical" evidence="1">
    <location>
        <begin position="872"/>
        <end position="900"/>
    </location>
</feature>